<evidence type="ECO:0000256" key="1">
    <source>
        <dbReference type="SAM" id="SignalP"/>
    </source>
</evidence>
<name>A0A1M7YX84_9VIBR</name>
<accession>A0A1M7YX84</accession>
<sequence length="195" mass="22234">MGRGVSLFLICFFISTSIYAANHRYISNGKTAWYGYDAPFDGMRLGGDKDLSVEEVSVDTHAFVKGAFSKEEIKTMKGHKSNDYTCPNGYIVTSLYYVQDKSDGATNNQRSIEKFKCRELRKSFVFKKLIKFELIDVNINHRTRTPLNKGEFADCTDGQYIVGFNYANKGDKHIKEVICQPFAYDFTSNLPCFSR</sequence>
<feature type="signal peptide" evidence="1">
    <location>
        <begin position="1"/>
        <end position="20"/>
    </location>
</feature>
<keyword evidence="3" id="KW-1185">Reference proteome</keyword>
<reference evidence="3" key="1">
    <citation type="submission" date="2016-12" db="EMBL/GenBank/DDBJ databases">
        <authorList>
            <person name="Rodrigo-Torres L."/>
            <person name="Arahal R.D."/>
            <person name="Lucena T."/>
        </authorList>
    </citation>
    <scope>NUCLEOTIDE SEQUENCE [LARGE SCALE GENOMIC DNA]</scope>
</reference>
<organism evidence="2 3">
    <name type="scientific">Vibrio quintilis</name>
    <dbReference type="NCBI Taxonomy" id="1117707"/>
    <lineage>
        <taxon>Bacteria</taxon>
        <taxon>Pseudomonadati</taxon>
        <taxon>Pseudomonadota</taxon>
        <taxon>Gammaproteobacteria</taxon>
        <taxon>Vibrionales</taxon>
        <taxon>Vibrionaceae</taxon>
        <taxon>Vibrio</taxon>
    </lineage>
</organism>
<dbReference type="AlphaFoldDB" id="A0A1M7YX84"/>
<gene>
    <name evidence="2" type="ORF">VQ7734_03089</name>
</gene>
<evidence type="ECO:0000313" key="2">
    <source>
        <dbReference type="EMBL" id="SHO57320.1"/>
    </source>
</evidence>
<keyword evidence="1" id="KW-0732">Signal</keyword>
<proteinExistence type="predicted"/>
<feature type="chain" id="PRO_5012319825" evidence="1">
    <location>
        <begin position="21"/>
        <end position="195"/>
    </location>
</feature>
<dbReference type="EMBL" id="FRFG01000037">
    <property type="protein sequence ID" value="SHO57320.1"/>
    <property type="molecule type" value="Genomic_DNA"/>
</dbReference>
<dbReference type="Proteomes" id="UP000184600">
    <property type="component" value="Unassembled WGS sequence"/>
</dbReference>
<protein>
    <submittedName>
        <fullName evidence="2">Uncharacterized protein</fullName>
    </submittedName>
</protein>
<dbReference type="OrthoDB" id="5861180at2"/>
<dbReference type="RefSeq" id="WP_073584125.1">
    <property type="nucleotide sequence ID" value="NZ_AP024898.1"/>
</dbReference>
<evidence type="ECO:0000313" key="3">
    <source>
        <dbReference type="Proteomes" id="UP000184600"/>
    </source>
</evidence>